<dbReference type="PROSITE" id="PS50234">
    <property type="entry name" value="VWFA"/>
    <property type="match status" value="1"/>
</dbReference>
<feature type="domain" description="VWFA" evidence="2">
    <location>
        <begin position="248"/>
        <end position="419"/>
    </location>
</feature>
<dbReference type="PANTHER" id="PTHR45737:SF6">
    <property type="entry name" value="VON WILLEBRAND FACTOR A DOMAIN-CONTAINING PROTEIN 5A"/>
    <property type="match status" value="1"/>
</dbReference>
<evidence type="ECO:0000256" key="1">
    <source>
        <dbReference type="SAM" id="MobiDB-lite"/>
    </source>
</evidence>
<feature type="compositionally biased region" description="Acidic residues" evidence="1">
    <location>
        <begin position="613"/>
        <end position="622"/>
    </location>
</feature>
<proteinExistence type="predicted"/>
<feature type="domain" description="VIT" evidence="3">
    <location>
        <begin position="1"/>
        <end position="106"/>
    </location>
</feature>
<feature type="region of interest" description="Disordered" evidence="1">
    <location>
        <begin position="605"/>
        <end position="662"/>
    </location>
</feature>
<dbReference type="InterPro" id="IPR002035">
    <property type="entry name" value="VWF_A"/>
</dbReference>
<evidence type="ECO:0000313" key="5">
    <source>
        <dbReference type="Proteomes" id="UP000019376"/>
    </source>
</evidence>
<dbReference type="eggNOG" id="ENOG502QRPK">
    <property type="taxonomic scope" value="Eukaryota"/>
</dbReference>
<dbReference type="HOGENOM" id="CLU_003826_2_0_1"/>
<dbReference type="PROSITE" id="PS51468">
    <property type="entry name" value="VIT"/>
    <property type="match status" value="1"/>
</dbReference>
<dbReference type="STRING" id="933388.S7ZIP9"/>
<dbReference type="SMART" id="SM00327">
    <property type="entry name" value="VWA"/>
    <property type="match status" value="1"/>
</dbReference>
<sequence>MQYYGAVITQTFINPSSKAPLPEVLYTFPLYDGASIVSFTCHVGDEVIVGKVKLKNEADKLYREVKAKGKTAAIVDQSVFSDDVFKTRVGNVPAGGRVIVKITLLQELPQDTKRNGPRYAAPMAIALRYGISKDEPEKPEGLTFKSSIKVDVIMDKNCKIRQAQSPTHAIEVSLGRTSEMPDSIFEPFYASAKMNEDRVIGEDFVLVVNADSQDQPIALWETHPTIPNQSALIVSLVPKCRLPLDPSETVFVIDRSGSMADKIPTLKSALEVFLKSMPLGIPFNIVSFGSSSSTLWPRSQMSDPNRLSGALEFTKTIKADKGGTKVLQALQTALEHRYKDRCPKVLLLTDGQFWEQAEIFTYVRQSVQDSSARFFTLGMGDSVSHSLVNGIARAGWSFSQSVVNLQQEEMMTDMEQDKLGAQLSSTLSLDATSFFDGNINASETPTQLPPLYPFIRSIAFVLISSPISSLPEKIFFRAPSSHGPLELEIPVLGVGCREQILQLAAKKAITELEQSCGWIQSARNEHGELIRDKFESHMDELIQEECGRLGVLFQIPGKYCSVVAVRGKKETSSLTRNEDISPPTSEGTEVFLDLDWIDAKDTFSHPYHSSESSDPDESDEDYGFFIPDKAPQTRSSSSAAPGPYRPRIYSAGEKRRGAAPPRPACKALRRITMSDDDADLSVAALEAVQSIIQEQTFEGYWEFCEEVVELLGQNACKFCDKMHQVYEALTGQQTNIIDRSDWKEILTTSLVTHYLETKAGQYRGVWELLKEKADRWVEEAVAAMRPEDRDVARKLIEACHEMI</sequence>
<reference evidence="4 5" key="1">
    <citation type="journal article" date="2013" name="PLoS ONE">
        <title>Genomic and secretomic analyses reveal unique features of the lignocellulolytic enzyme system of Penicillium decumbens.</title>
        <authorList>
            <person name="Liu G."/>
            <person name="Zhang L."/>
            <person name="Wei X."/>
            <person name="Zou G."/>
            <person name="Qin Y."/>
            <person name="Ma L."/>
            <person name="Li J."/>
            <person name="Zheng H."/>
            <person name="Wang S."/>
            <person name="Wang C."/>
            <person name="Xun L."/>
            <person name="Zhao G.-P."/>
            <person name="Zhou Z."/>
            <person name="Qu Y."/>
        </authorList>
    </citation>
    <scope>NUCLEOTIDE SEQUENCE [LARGE SCALE GENOMIC DNA]</scope>
    <source>
        <strain evidence="5">114-2 / CGMCC 5302</strain>
    </source>
</reference>
<dbReference type="PANTHER" id="PTHR45737">
    <property type="entry name" value="VON WILLEBRAND FACTOR A DOMAIN-CONTAINING PROTEIN 5A"/>
    <property type="match status" value="1"/>
</dbReference>
<dbReference type="SMART" id="SM00609">
    <property type="entry name" value="VIT"/>
    <property type="match status" value="1"/>
</dbReference>
<evidence type="ECO:0000313" key="4">
    <source>
        <dbReference type="EMBL" id="EPS30515.1"/>
    </source>
</evidence>
<evidence type="ECO:0008006" key="6">
    <source>
        <dbReference type="Google" id="ProtNLM"/>
    </source>
</evidence>
<protein>
    <recommendedName>
        <fullName evidence="6">VWFA domain-containing protein</fullName>
    </recommendedName>
</protein>
<dbReference type="InterPro" id="IPR036465">
    <property type="entry name" value="vWFA_dom_sf"/>
</dbReference>
<dbReference type="InterPro" id="IPR013694">
    <property type="entry name" value="VIT"/>
</dbReference>
<dbReference type="Proteomes" id="UP000019376">
    <property type="component" value="Unassembled WGS sequence"/>
</dbReference>
<dbReference type="PhylomeDB" id="S7ZIP9"/>
<organism evidence="4 5">
    <name type="scientific">Penicillium oxalicum (strain 114-2 / CGMCC 5302)</name>
    <name type="common">Penicillium decumbens</name>
    <dbReference type="NCBI Taxonomy" id="933388"/>
    <lineage>
        <taxon>Eukaryota</taxon>
        <taxon>Fungi</taxon>
        <taxon>Dikarya</taxon>
        <taxon>Ascomycota</taxon>
        <taxon>Pezizomycotina</taxon>
        <taxon>Eurotiomycetes</taxon>
        <taxon>Eurotiomycetidae</taxon>
        <taxon>Eurotiales</taxon>
        <taxon>Aspergillaceae</taxon>
        <taxon>Penicillium</taxon>
    </lineage>
</organism>
<dbReference type="Pfam" id="PF08487">
    <property type="entry name" value="VIT"/>
    <property type="match status" value="1"/>
</dbReference>
<evidence type="ECO:0000259" key="3">
    <source>
        <dbReference type="PROSITE" id="PS51468"/>
    </source>
</evidence>
<evidence type="ECO:0000259" key="2">
    <source>
        <dbReference type="PROSITE" id="PS50234"/>
    </source>
</evidence>
<dbReference type="SUPFAM" id="SSF53300">
    <property type="entry name" value="vWA-like"/>
    <property type="match status" value="1"/>
</dbReference>
<dbReference type="Gene3D" id="3.40.50.410">
    <property type="entry name" value="von Willebrand factor, type A domain"/>
    <property type="match status" value="1"/>
</dbReference>
<keyword evidence="5" id="KW-1185">Reference proteome</keyword>
<dbReference type="OrthoDB" id="1729737at2759"/>
<gene>
    <name evidence="4" type="ORF">PDE_05466</name>
</gene>
<name>S7ZIP9_PENO1</name>
<dbReference type="EMBL" id="KB644412">
    <property type="protein sequence ID" value="EPS30515.1"/>
    <property type="molecule type" value="Genomic_DNA"/>
</dbReference>
<dbReference type="Pfam" id="PF13768">
    <property type="entry name" value="VWA_3"/>
    <property type="match status" value="1"/>
</dbReference>
<accession>S7ZIP9</accession>
<dbReference type="AlphaFoldDB" id="S7ZIP9"/>